<keyword evidence="4" id="KW-0418">Kinase</keyword>
<dbReference type="GO" id="GO:0004674">
    <property type="term" value="F:protein serine/threonine kinase activity"/>
    <property type="evidence" value="ECO:0007669"/>
    <property type="project" value="UniProtKB-KW"/>
</dbReference>
<comment type="caution">
    <text evidence="7">The sequence shown here is derived from an EMBL/GenBank/DDBJ whole genome shotgun (WGS) entry which is preliminary data.</text>
</comment>
<reference evidence="7" key="1">
    <citation type="submission" date="2021-01" db="EMBL/GenBank/DDBJ databases">
        <authorList>
            <consortium name="Genoscope - CEA"/>
            <person name="William W."/>
        </authorList>
    </citation>
    <scope>NUCLEOTIDE SEQUENCE</scope>
</reference>
<keyword evidence="5" id="KW-0067">ATP-binding</keyword>
<dbReference type="Proteomes" id="UP000689195">
    <property type="component" value="Unassembled WGS sequence"/>
</dbReference>
<evidence type="ECO:0000259" key="6">
    <source>
        <dbReference type="PROSITE" id="PS50011"/>
    </source>
</evidence>
<dbReference type="PANTHER" id="PTHR24349">
    <property type="entry name" value="SERINE/THREONINE-PROTEIN KINASE"/>
    <property type="match status" value="1"/>
</dbReference>
<name>A0A8S1UUA0_9CILI</name>
<evidence type="ECO:0000256" key="1">
    <source>
        <dbReference type="ARBA" id="ARBA00022527"/>
    </source>
</evidence>
<gene>
    <name evidence="7" type="ORF">PPENT_87.1.T0490237</name>
</gene>
<accession>A0A8S1UUA0</accession>
<feature type="domain" description="Protein kinase" evidence="6">
    <location>
        <begin position="1"/>
        <end position="66"/>
    </location>
</feature>
<protein>
    <recommendedName>
        <fullName evidence="6">Protein kinase domain-containing protein</fullName>
    </recommendedName>
</protein>
<evidence type="ECO:0000313" key="7">
    <source>
        <dbReference type="EMBL" id="CAD8168680.1"/>
    </source>
</evidence>
<keyword evidence="1" id="KW-0723">Serine/threonine-protein kinase</keyword>
<dbReference type="AlphaFoldDB" id="A0A8S1UUA0"/>
<proteinExistence type="predicted"/>
<keyword evidence="2" id="KW-0808">Transferase</keyword>
<keyword evidence="3" id="KW-0547">Nucleotide-binding</keyword>
<dbReference type="InterPro" id="IPR050205">
    <property type="entry name" value="CDPK_Ser/Thr_kinases"/>
</dbReference>
<evidence type="ECO:0000256" key="4">
    <source>
        <dbReference type="ARBA" id="ARBA00022777"/>
    </source>
</evidence>
<dbReference type="InterPro" id="IPR000719">
    <property type="entry name" value="Prot_kinase_dom"/>
</dbReference>
<dbReference type="EMBL" id="CAJJDO010000049">
    <property type="protein sequence ID" value="CAD8168680.1"/>
    <property type="molecule type" value="Genomic_DNA"/>
</dbReference>
<organism evidence="7 8">
    <name type="scientific">Paramecium pentaurelia</name>
    <dbReference type="NCBI Taxonomy" id="43138"/>
    <lineage>
        <taxon>Eukaryota</taxon>
        <taxon>Sar</taxon>
        <taxon>Alveolata</taxon>
        <taxon>Ciliophora</taxon>
        <taxon>Intramacronucleata</taxon>
        <taxon>Oligohymenophorea</taxon>
        <taxon>Peniculida</taxon>
        <taxon>Parameciidae</taxon>
        <taxon>Paramecium</taxon>
    </lineage>
</organism>
<evidence type="ECO:0000256" key="3">
    <source>
        <dbReference type="ARBA" id="ARBA00022741"/>
    </source>
</evidence>
<keyword evidence="8" id="KW-1185">Reference proteome</keyword>
<sequence>MLCGETPFHRRQKEERFRQTNIEVSNFYAWEQRKISEEVRNLGKKMLIYDPTQRISAEESFNDPWIQQNAPNVPIDQNSIQNLSSFFGKNMLRTAFMQFIFSTNLMTNQEKEVLRKEFLKIISYISKDELVQGFNQNYYSLLQIILENQFKKMVDDIFEEVVIQIFQSLSHQLLLKKQQETIYYIQSILGWKAQISRDDLQESMQGIDDNLQKKILVMCDYNKKNLLNFQNKGYE</sequence>
<evidence type="ECO:0000256" key="5">
    <source>
        <dbReference type="ARBA" id="ARBA00022840"/>
    </source>
</evidence>
<dbReference type="GO" id="GO:0005524">
    <property type="term" value="F:ATP binding"/>
    <property type="evidence" value="ECO:0007669"/>
    <property type="project" value="UniProtKB-KW"/>
</dbReference>
<dbReference type="PROSITE" id="PS50011">
    <property type="entry name" value="PROTEIN_KINASE_DOM"/>
    <property type="match status" value="1"/>
</dbReference>
<evidence type="ECO:0000313" key="8">
    <source>
        <dbReference type="Proteomes" id="UP000689195"/>
    </source>
</evidence>
<evidence type="ECO:0000256" key="2">
    <source>
        <dbReference type="ARBA" id="ARBA00022679"/>
    </source>
</evidence>